<keyword evidence="3 5" id="KW-1133">Transmembrane helix</keyword>
<sequence length="184" mass="20283">MVVAALFSFVIGLTLLLSRSLAFDRLFGKDIISDMRGQVSSTLESMAQGYFPFGSGFGSFEHVFKQFETYELLRPTYLNQAHNDWLQFVIEGGLPAILLLIALLIWLVKRSVFVIRLGVWTSAGKASIMSLGSLSFCAAASIVDYPLRVPTLMAFAAVMLSFFADNSRENSPVRGNRTTPVEPS</sequence>
<accession>A0ABN1AFR4</accession>
<reference evidence="7 8" key="1">
    <citation type="journal article" date="2019" name="Int. J. Syst. Evol. Microbiol.">
        <title>The Global Catalogue of Microorganisms (GCM) 10K type strain sequencing project: providing services to taxonomists for standard genome sequencing and annotation.</title>
        <authorList>
            <consortium name="The Broad Institute Genomics Platform"/>
            <consortium name="The Broad Institute Genome Sequencing Center for Infectious Disease"/>
            <person name="Wu L."/>
            <person name="Ma J."/>
        </authorList>
    </citation>
    <scope>NUCLEOTIDE SEQUENCE [LARGE SCALE GENOMIC DNA]</scope>
    <source>
        <strain evidence="7 8">JCM 14162</strain>
    </source>
</reference>
<feature type="transmembrane region" description="Helical" evidence="5">
    <location>
        <begin position="85"/>
        <end position="107"/>
    </location>
</feature>
<evidence type="ECO:0000256" key="1">
    <source>
        <dbReference type="ARBA" id="ARBA00004141"/>
    </source>
</evidence>
<dbReference type="Proteomes" id="UP001500713">
    <property type="component" value="Unassembled WGS sequence"/>
</dbReference>
<evidence type="ECO:0000313" key="7">
    <source>
        <dbReference type="EMBL" id="GAA0475384.1"/>
    </source>
</evidence>
<evidence type="ECO:0000256" key="2">
    <source>
        <dbReference type="ARBA" id="ARBA00022692"/>
    </source>
</evidence>
<keyword evidence="2 5" id="KW-0812">Transmembrane</keyword>
<organism evidence="7 8">
    <name type="scientific">Parasphingorhabdus litoris</name>
    <dbReference type="NCBI Taxonomy" id="394733"/>
    <lineage>
        <taxon>Bacteria</taxon>
        <taxon>Pseudomonadati</taxon>
        <taxon>Pseudomonadota</taxon>
        <taxon>Alphaproteobacteria</taxon>
        <taxon>Sphingomonadales</taxon>
        <taxon>Sphingomonadaceae</taxon>
        <taxon>Parasphingorhabdus</taxon>
    </lineage>
</organism>
<evidence type="ECO:0000259" key="6">
    <source>
        <dbReference type="Pfam" id="PF04932"/>
    </source>
</evidence>
<gene>
    <name evidence="7" type="ORF">GCM10009096_16320</name>
</gene>
<keyword evidence="8" id="KW-1185">Reference proteome</keyword>
<dbReference type="PANTHER" id="PTHR37422">
    <property type="entry name" value="TEICHURONIC ACID BIOSYNTHESIS PROTEIN TUAE"/>
    <property type="match status" value="1"/>
</dbReference>
<proteinExistence type="predicted"/>
<comment type="caution">
    <text evidence="7">The sequence shown here is derived from an EMBL/GenBank/DDBJ whole genome shotgun (WGS) entry which is preliminary data.</text>
</comment>
<feature type="domain" description="O-antigen ligase-related" evidence="6">
    <location>
        <begin position="7"/>
        <end position="101"/>
    </location>
</feature>
<comment type="subcellular location">
    <subcellularLocation>
        <location evidence="1">Membrane</location>
        <topology evidence="1">Multi-pass membrane protein</topology>
    </subcellularLocation>
</comment>
<keyword evidence="4 5" id="KW-0472">Membrane</keyword>
<dbReference type="InterPro" id="IPR051533">
    <property type="entry name" value="WaaL-like"/>
</dbReference>
<evidence type="ECO:0000256" key="4">
    <source>
        <dbReference type="ARBA" id="ARBA00023136"/>
    </source>
</evidence>
<name>A0ABN1AFR4_9SPHN</name>
<dbReference type="InterPro" id="IPR007016">
    <property type="entry name" value="O-antigen_ligase-rel_domated"/>
</dbReference>
<evidence type="ECO:0000313" key="8">
    <source>
        <dbReference type="Proteomes" id="UP001500713"/>
    </source>
</evidence>
<dbReference type="Pfam" id="PF04932">
    <property type="entry name" value="Wzy_C"/>
    <property type="match status" value="1"/>
</dbReference>
<feature type="transmembrane region" description="Helical" evidence="5">
    <location>
        <begin position="119"/>
        <end position="141"/>
    </location>
</feature>
<evidence type="ECO:0000256" key="3">
    <source>
        <dbReference type="ARBA" id="ARBA00022989"/>
    </source>
</evidence>
<evidence type="ECO:0000256" key="5">
    <source>
        <dbReference type="SAM" id="Phobius"/>
    </source>
</evidence>
<feature type="transmembrane region" description="Helical" evidence="5">
    <location>
        <begin position="147"/>
        <end position="164"/>
    </location>
</feature>
<protein>
    <recommendedName>
        <fullName evidence="6">O-antigen ligase-related domain-containing protein</fullName>
    </recommendedName>
</protein>
<dbReference type="EMBL" id="BAAAEM010000002">
    <property type="protein sequence ID" value="GAA0475384.1"/>
    <property type="molecule type" value="Genomic_DNA"/>
</dbReference>
<dbReference type="PANTHER" id="PTHR37422:SF23">
    <property type="entry name" value="TEICHURONIC ACID BIOSYNTHESIS PROTEIN TUAE"/>
    <property type="match status" value="1"/>
</dbReference>